<sequence>MELAQMVVCKEADAQLIVPIFYDIDPADLKYQRGCVEESFSKHERRRIDRKVIYKWKQALGKITEMMGYDLRKTNEGHDVTDGLVGMEPHVREVMKKLGVIYVNEQATGVHDKDVRILGIWGMPEIGKTTLAKVVYNKIHRLFERCSFLSNIRENDFHALMYLEILVLEHCSALSQIDPLIGNLKNLVSLNLKFCKSVSKLPQELCDMKDLEELMIDGTAVKNIDFKPASMEKLKILSACQCKNLAHISDSIGHLESLVHLRLDGADIEQLPDSIKSLRKLRSLLLGNCEKLCELPPSIGNLESLEVMDLSNTQIVTLPRSIKHLKNLKVLKMEETHLRKFPKEIKKNIEKLEEIDLSKCWNLKRWILCDIRGLSSLKILRLSSTSISGLPWTLPLLSDLQQLDLNRTNRTFEIDGYNFPEKQIVGGYETSELLLGNRENLQQLPYSIGNLESLVVMDLSSTKIARLPRLVKHLRNLKVLKMEL</sequence>
<name>A0ACC3LLX9_EUCGR</name>
<evidence type="ECO:0000313" key="2">
    <source>
        <dbReference type="Proteomes" id="UP000030711"/>
    </source>
</evidence>
<evidence type="ECO:0000313" key="1">
    <source>
        <dbReference type="EMBL" id="KAK3439427.1"/>
    </source>
</evidence>
<gene>
    <name evidence="1" type="ORF">EUGRSUZ_C04277</name>
</gene>
<accession>A0ACC3LLX9</accession>
<comment type="caution">
    <text evidence="1">The sequence shown here is derived from an EMBL/GenBank/DDBJ whole genome shotgun (WGS) entry which is preliminary data.</text>
</comment>
<protein>
    <submittedName>
        <fullName evidence="1">Uncharacterized protein</fullName>
    </submittedName>
</protein>
<dbReference type="EMBL" id="CM064437">
    <property type="protein sequence ID" value="KAK3439427.1"/>
    <property type="molecule type" value="Genomic_DNA"/>
</dbReference>
<dbReference type="Proteomes" id="UP000030711">
    <property type="component" value="Chromosome 3"/>
</dbReference>
<proteinExistence type="predicted"/>
<feature type="non-terminal residue" evidence="1">
    <location>
        <position position="484"/>
    </location>
</feature>
<organism evidence="1 2">
    <name type="scientific">Eucalyptus grandis</name>
    <name type="common">Flooded gum</name>
    <dbReference type="NCBI Taxonomy" id="71139"/>
    <lineage>
        <taxon>Eukaryota</taxon>
        <taxon>Viridiplantae</taxon>
        <taxon>Streptophyta</taxon>
        <taxon>Embryophyta</taxon>
        <taxon>Tracheophyta</taxon>
        <taxon>Spermatophyta</taxon>
        <taxon>Magnoliopsida</taxon>
        <taxon>eudicotyledons</taxon>
        <taxon>Gunneridae</taxon>
        <taxon>Pentapetalae</taxon>
        <taxon>rosids</taxon>
        <taxon>malvids</taxon>
        <taxon>Myrtales</taxon>
        <taxon>Myrtaceae</taxon>
        <taxon>Myrtoideae</taxon>
        <taxon>Eucalypteae</taxon>
        <taxon>Eucalyptus</taxon>
    </lineage>
</organism>
<reference evidence="1 2" key="1">
    <citation type="journal article" date="2014" name="Nature">
        <title>The genome of Eucalyptus grandis.</title>
        <authorList>
            <person name="Myburg A.A."/>
            <person name="Grattapaglia D."/>
            <person name="Tuskan G.A."/>
            <person name="Hellsten U."/>
            <person name="Hayes R.D."/>
            <person name="Grimwood J."/>
            <person name="Jenkins J."/>
            <person name="Lindquist E."/>
            <person name="Tice H."/>
            <person name="Bauer D."/>
            <person name="Goodstein D.M."/>
            <person name="Dubchak I."/>
            <person name="Poliakov A."/>
            <person name="Mizrachi E."/>
            <person name="Kullan A.R."/>
            <person name="Hussey S.G."/>
            <person name="Pinard D."/>
            <person name="van der Merwe K."/>
            <person name="Singh P."/>
            <person name="van Jaarsveld I."/>
            <person name="Silva-Junior O.B."/>
            <person name="Togawa R.C."/>
            <person name="Pappas M.R."/>
            <person name="Faria D.A."/>
            <person name="Sansaloni C.P."/>
            <person name="Petroli C.D."/>
            <person name="Yang X."/>
            <person name="Ranjan P."/>
            <person name="Tschaplinski T.J."/>
            <person name="Ye C.Y."/>
            <person name="Li T."/>
            <person name="Sterck L."/>
            <person name="Vanneste K."/>
            <person name="Murat F."/>
            <person name="Soler M."/>
            <person name="Clemente H.S."/>
            <person name="Saidi N."/>
            <person name="Cassan-Wang H."/>
            <person name="Dunand C."/>
            <person name="Hefer C.A."/>
            <person name="Bornberg-Bauer E."/>
            <person name="Kersting A.R."/>
            <person name="Vining K."/>
            <person name="Amarasinghe V."/>
            <person name="Ranik M."/>
            <person name="Naithani S."/>
            <person name="Elser J."/>
            <person name="Boyd A.E."/>
            <person name="Liston A."/>
            <person name="Spatafora J.W."/>
            <person name="Dharmwardhana P."/>
            <person name="Raja R."/>
            <person name="Sullivan C."/>
            <person name="Romanel E."/>
            <person name="Alves-Ferreira M."/>
            <person name="Kulheim C."/>
            <person name="Foley W."/>
            <person name="Carocha V."/>
            <person name="Paiva J."/>
            <person name="Kudrna D."/>
            <person name="Brommonschenkel S.H."/>
            <person name="Pasquali G."/>
            <person name="Byrne M."/>
            <person name="Rigault P."/>
            <person name="Tibbits J."/>
            <person name="Spokevicius A."/>
            <person name="Jones R.C."/>
            <person name="Steane D.A."/>
            <person name="Vaillancourt R.E."/>
            <person name="Potts B.M."/>
            <person name="Joubert F."/>
            <person name="Barry K."/>
            <person name="Pappas G.J."/>
            <person name="Strauss S.H."/>
            <person name="Jaiswal P."/>
            <person name="Grima-Pettenati J."/>
            <person name="Salse J."/>
            <person name="Van de Peer Y."/>
            <person name="Rokhsar D.S."/>
            <person name="Schmutz J."/>
        </authorList>
    </citation>
    <scope>NUCLEOTIDE SEQUENCE [LARGE SCALE GENOMIC DNA]</scope>
    <source>
        <strain evidence="2">cv. BRASUZ1</strain>
        <tissue evidence="1">Leaf extractions</tissue>
    </source>
</reference>
<keyword evidence="2" id="KW-1185">Reference proteome</keyword>